<evidence type="ECO:0000256" key="5">
    <source>
        <dbReference type="SAM" id="MobiDB-lite"/>
    </source>
</evidence>
<dbReference type="InterPro" id="IPR020841">
    <property type="entry name" value="PKS_Beta-ketoAc_synthase_dom"/>
</dbReference>
<evidence type="ECO:0000313" key="7">
    <source>
        <dbReference type="EMBL" id="MDT0497531.1"/>
    </source>
</evidence>
<name>A0ABU2WI42_9GAMM</name>
<evidence type="ECO:0000256" key="3">
    <source>
        <dbReference type="ARBA" id="ARBA00022553"/>
    </source>
</evidence>
<dbReference type="InterPro" id="IPR018201">
    <property type="entry name" value="Ketoacyl_synth_AS"/>
</dbReference>
<evidence type="ECO:0000259" key="6">
    <source>
        <dbReference type="PROSITE" id="PS52004"/>
    </source>
</evidence>
<dbReference type="SMART" id="SM00825">
    <property type="entry name" value="PKS_KS"/>
    <property type="match status" value="1"/>
</dbReference>
<accession>A0ABU2WI42</accession>
<keyword evidence="4" id="KW-0808">Transferase</keyword>
<evidence type="ECO:0000256" key="1">
    <source>
        <dbReference type="ARBA" id="ARBA00005194"/>
    </source>
</evidence>
<evidence type="ECO:0000256" key="2">
    <source>
        <dbReference type="ARBA" id="ARBA00022450"/>
    </source>
</evidence>
<dbReference type="InterPro" id="IPR014043">
    <property type="entry name" value="Acyl_transferase_dom"/>
</dbReference>
<keyword evidence="8" id="KW-1185">Reference proteome</keyword>
<dbReference type="SUPFAM" id="SSF55048">
    <property type="entry name" value="Probable ACP-binding domain of malonyl-CoA ACP transacylase"/>
    <property type="match status" value="1"/>
</dbReference>
<organism evidence="7 8">
    <name type="scientific">Banduia mediterranea</name>
    <dbReference type="NCBI Taxonomy" id="3075609"/>
    <lineage>
        <taxon>Bacteria</taxon>
        <taxon>Pseudomonadati</taxon>
        <taxon>Pseudomonadota</taxon>
        <taxon>Gammaproteobacteria</taxon>
        <taxon>Nevskiales</taxon>
        <taxon>Algiphilaceae</taxon>
        <taxon>Banduia</taxon>
    </lineage>
</organism>
<dbReference type="SUPFAM" id="SSF53901">
    <property type="entry name" value="Thiolase-like"/>
    <property type="match status" value="1"/>
</dbReference>
<comment type="pathway">
    <text evidence="1">Lipid metabolism; fatty acid biosynthesis.</text>
</comment>
<dbReference type="InterPro" id="IPR016036">
    <property type="entry name" value="Malonyl_transacylase_ACP-bd"/>
</dbReference>
<feature type="domain" description="Ketosynthase family 3 (KS3)" evidence="6">
    <location>
        <begin position="3"/>
        <end position="459"/>
    </location>
</feature>
<dbReference type="Pfam" id="PF01648">
    <property type="entry name" value="ACPS"/>
    <property type="match status" value="1"/>
</dbReference>
<dbReference type="InterPro" id="IPR049551">
    <property type="entry name" value="PKS_DH_C"/>
</dbReference>
<dbReference type="Pfam" id="PF00109">
    <property type="entry name" value="ketoacyl-synt"/>
    <property type="match status" value="1"/>
</dbReference>
<dbReference type="PROSITE" id="PS00606">
    <property type="entry name" value="KS3_1"/>
    <property type="match status" value="1"/>
</dbReference>
<dbReference type="Gene3D" id="3.40.47.10">
    <property type="match status" value="1"/>
</dbReference>
<evidence type="ECO:0000256" key="4">
    <source>
        <dbReference type="ARBA" id="ARBA00022679"/>
    </source>
</evidence>
<dbReference type="Pfam" id="PF00698">
    <property type="entry name" value="Acyl_transf_1"/>
    <property type="match status" value="1"/>
</dbReference>
<dbReference type="PROSITE" id="PS52004">
    <property type="entry name" value="KS3_2"/>
    <property type="match status" value="1"/>
</dbReference>
<dbReference type="InterPro" id="IPR032821">
    <property type="entry name" value="PKS_assoc"/>
</dbReference>
<dbReference type="CDD" id="cd00833">
    <property type="entry name" value="PKS"/>
    <property type="match status" value="1"/>
</dbReference>
<dbReference type="RefSeq" id="WP_311364924.1">
    <property type="nucleotide sequence ID" value="NZ_JAVRIC010000011.1"/>
</dbReference>
<dbReference type="InterPro" id="IPR014030">
    <property type="entry name" value="Ketoacyl_synth_N"/>
</dbReference>
<dbReference type="PANTHER" id="PTHR43074:SF1">
    <property type="entry name" value="BETA-KETOACYL SYNTHASE FAMILY PROTEIN-RELATED"/>
    <property type="match status" value="1"/>
</dbReference>
<gene>
    <name evidence="7" type="ORF">RM530_09165</name>
</gene>
<dbReference type="InterPro" id="IPR052568">
    <property type="entry name" value="PKS-FAS_Synthase"/>
</dbReference>
<dbReference type="Gene3D" id="3.90.470.20">
    <property type="entry name" value="4'-phosphopantetheinyl transferase domain"/>
    <property type="match status" value="2"/>
</dbReference>
<dbReference type="InterPro" id="IPR008278">
    <property type="entry name" value="4-PPantetheinyl_Trfase_dom"/>
</dbReference>
<comment type="caution">
    <text evidence="7">The sequence shown here is derived from an EMBL/GenBank/DDBJ whole genome shotgun (WGS) entry which is preliminary data.</text>
</comment>
<dbReference type="Pfam" id="PF02801">
    <property type="entry name" value="Ketoacyl-synt_C"/>
    <property type="match status" value="1"/>
</dbReference>
<feature type="region of interest" description="Disordered" evidence="5">
    <location>
        <begin position="949"/>
        <end position="990"/>
    </location>
</feature>
<proteinExistence type="predicted"/>
<dbReference type="SUPFAM" id="SSF52151">
    <property type="entry name" value="FabD/lysophospholipase-like"/>
    <property type="match status" value="1"/>
</dbReference>
<dbReference type="Proteomes" id="UP001254608">
    <property type="component" value="Unassembled WGS sequence"/>
</dbReference>
<feature type="compositionally biased region" description="Low complexity" evidence="5">
    <location>
        <begin position="964"/>
        <end position="985"/>
    </location>
</feature>
<evidence type="ECO:0000313" key="8">
    <source>
        <dbReference type="Proteomes" id="UP001254608"/>
    </source>
</evidence>
<dbReference type="PANTHER" id="PTHR43074">
    <property type="entry name" value="OMEGA-3 POLYUNSATURATED FATTY ACID SYNTHASE PFAB-RELATED"/>
    <property type="match status" value="1"/>
</dbReference>
<dbReference type="SMART" id="SM00827">
    <property type="entry name" value="PKS_AT"/>
    <property type="match status" value="1"/>
</dbReference>
<dbReference type="InterPro" id="IPR016035">
    <property type="entry name" value="Acyl_Trfase/lysoPLipase"/>
</dbReference>
<keyword evidence="2" id="KW-0596">Phosphopantetheine</keyword>
<dbReference type="InterPro" id="IPR014031">
    <property type="entry name" value="Ketoacyl_synth_C"/>
</dbReference>
<keyword evidence="3" id="KW-0597">Phosphoprotein</keyword>
<dbReference type="InterPro" id="IPR016039">
    <property type="entry name" value="Thiolase-like"/>
</dbReference>
<dbReference type="InterPro" id="IPR001227">
    <property type="entry name" value="Ac_transferase_dom_sf"/>
</dbReference>
<dbReference type="Pfam" id="PF16197">
    <property type="entry name" value="KAsynt_C_assoc"/>
    <property type="match status" value="1"/>
</dbReference>
<dbReference type="Gene3D" id="3.30.70.3290">
    <property type="match status" value="1"/>
</dbReference>
<dbReference type="Gene3D" id="3.10.129.110">
    <property type="entry name" value="Polyketide synthase dehydratase"/>
    <property type="match status" value="1"/>
</dbReference>
<dbReference type="SUPFAM" id="SSF56214">
    <property type="entry name" value="4'-phosphopantetheinyl transferase"/>
    <property type="match status" value="2"/>
</dbReference>
<dbReference type="Gene3D" id="3.30.70.250">
    <property type="entry name" value="Malonyl-CoA ACP transacylase, ACP-binding"/>
    <property type="match status" value="1"/>
</dbReference>
<dbReference type="Gene3D" id="3.40.366.10">
    <property type="entry name" value="Malonyl-Coenzyme A Acyl Carrier Protein, domain 2"/>
    <property type="match status" value="1"/>
</dbReference>
<dbReference type="Pfam" id="PF14765">
    <property type="entry name" value="PS-DH"/>
    <property type="match status" value="1"/>
</dbReference>
<dbReference type="InterPro" id="IPR037143">
    <property type="entry name" value="4-PPantetheinyl_Trfase_dom_sf"/>
</dbReference>
<protein>
    <submittedName>
        <fullName evidence="7">Beta-ketoacyl synthase N-terminal-like domain-containing protein</fullName>
    </submittedName>
</protein>
<dbReference type="InterPro" id="IPR042104">
    <property type="entry name" value="PKS_dehydratase_sf"/>
</dbReference>
<dbReference type="EMBL" id="JAVRIC010000011">
    <property type="protein sequence ID" value="MDT0497531.1"/>
    <property type="molecule type" value="Genomic_DNA"/>
</dbReference>
<sequence>MSAEPIAIVGVAGCFAGAADATQLWNNVLNKVDATSEADAAWASLSRDNDPESTERLYTTRGGFLKELASFDAAEFGIMPRSIDGADPDHYLGLRLARDALSDAGLLDKDFDRSRAGIIVGRGGYAYRGTMTLAQHGLVLDQTLAAIAAVRPDFSAVELKDLREALRAQLPAFNAEATPGFVSNIATGLIANRLDLMGPNYVVDAACASSLLAVEAAVRELQTGRCDVMLCGGSQVQTGAQIFMSFCNINALSRERVRPFSKGSSGTLLGEGAGFLALKRLSDAEADGDRVYALIRGIGVASDGRAKGVLAPRLEGEELALRRAYENAQVSPDTVSLIEAHGTGMPLGDRTEIQALSRVFGPRHGELPTIAIGSIKSMISHCIPASGSASMIKMALALHHKVLPPTLCDEVEPELGLERTPFYVNTETRPWIHGGREPRRAGVNAFGFGGINAHVVLEEYRPARKVQAQVLHAPSEGELLVLAAESLEELRRRVEQLVARASAFDEPGLPSLARLCAQDASGSHRLALVAADRDDLLKKLAQAAEKLARGDTPFKTRNGIYYGHGEPPGRIAFLFPGEGSQYQNMLSDVCVQFPQARDWFDFLDDTAAARGAPARAPVLFPAPTALGEAAAKSLEARLYEMDVAAESVFAASMALLAVVDAVDLKPDLMLGHSTGENTALTASGVRRFSKRSEIAQTIRDLNDIYKRLDGEGRILGGSLLTIGALRPEQRQALLDDPPNHIVPAMDNCPNQLVLFGDSAAVGELRAKLSAEGAICQELPFGRAYHTELFRPVADAYRHYYENIEFGAGRVPLYSACSAGPFPEDAPGIRALASKQWEAKVRFTETVERLYADGVRVFVEIGPSGNLTSFVSDALRGREELVAVASNSRRRSGVQQLNHMLAQLFSCGVPLRMPGLFAHRQIADIDWVAPAIPRRKPAILNLNMPELRVPDAFRGPPPQASTPQASNPVAGNVPAAAAPPLAAPPATDVTDPRGAALRAHFSLMNDFLASQMRVMSQLGQGSPPALPLATPAVQVPAMVAKAEAVTPGYDPAYPMLGRIVAHEAGRLESRRRYDADTDLYLRDHAIGSAPSVLEPDLRALQVMPFTFSMEIASEAARRLVGDGFVVRGHHEVRGHRWLTLDEDHLDLRIVATRAPGASTVGVRLFMLGSGMPPDGLVVFETEVLLGQDYEAPPQPLAWPDEPSQIVARHDDSTLYSQGMFHGPRLRCVKHVRRWSATAVECDLAAHDTYNFFSFTSSPRMQTDAALLDAVGQMAGYWLIERFGWDYNCFPFRCERFGCYGPPPAPGTRLIGRGRIHPVGDTQLHAEFDLIHENGTVLMRLEGWQDRKFDVPQRYFNYRLQPQRECLSVPLVLGAGVYAVHNPAFPEGFLGVGHEIWMRVLAHMMLSSSERKLFNAMPRGGGRRADWLMGRVAAKDAVRHWAAARGLNLSPADVDILNADNGRPYVRCAAISGTPPVVSLSHSGGGAVAVAADAGHEIGIDLQRLHDVDVDALIRGGMHAREAALVEPLDAAMRLRATVALWSAKEAAAKAAGLGLDGRPLEWVVTELQLAIGSGSARVLHASREFLVSLHFLDEESVIAVVAPPTQHTPRSVSMR</sequence>
<reference evidence="7 8" key="1">
    <citation type="submission" date="2023-09" db="EMBL/GenBank/DDBJ databases">
        <authorList>
            <person name="Rey-Velasco X."/>
        </authorList>
    </citation>
    <scope>NUCLEOTIDE SEQUENCE [LARGE SCALE GENOMIC DNA]</scope>
    <source>
        <strain evidence="7 8">W345</strain>
    </source>
</reference>